<keyword evidence="4" id="KW-0472">Membrane</keyword>
<dbReference type="Pfam" id="PF01627">
    <property type="entry name" value="Hpt"/>
    <property type="match status" value="1"/>
</dbReference>
<accession>U3A2A9</accession>
<keyword evidence="4" id="KW-0812">Transmembrane</keyword>
<gene>
    <name evidence="6" type="ORF">VAZ01S_004_00210</name>
</gene>
<dbReference type="InterPro" id="IPR036641">
    <property type="entry name" value="HPT_dom_sf"/>
</dbReference>
<keyword evidence="2" id="KW-0597">Phosphoprotein</keyword>
<feature type="compositionally biased region" description="Basic and acidic residues" evidence="3">
    <location>
        <begin position="290"/>
        <end position="301"/>
    </location>
</feature>
<dbReference type="Proteomes" id="UP000016567">
    <property type="component" value="Unassembled WGS sequence"/>
</dbReference>
<name>U3A2A9_9VIBR</name>
<evidence type="ECO:0000256" key="4">
    <source>
        <dbReference type="SAM" id="Phobius"/>
    </source>
</evidence>
<dbReference type="InterPro" id="IPR008207">
    <property type="entry name" value="Sig_transdc_His_kin_Hpt_dom"/>
</dbReference>
<evidence type="ECO:0000256" key="1">
    <source>
        <dbReference type="ARBA" id="ARBA00023012"/>
    </source>
</evidence>
<evidence type="ECO:0000259" key="5">
    <source>
        <dbReference type="PROSITE" id="PS50894"/>
    </source>
</evidence>
<dbReference type="Gene3D" id="1.20.120.160">
    <property type="entry name" value="HPT domain"/>
    <property type="match status" value="1"/>
</dbReference>
<feature type="domain" description="HPt" evidence="5">
    <location>
        <begin position="391"/>
        <end position="487"/>
    </location>
</feature>
<feature type="transmembrane region" description="Helical" evidence="4">
    <location>
        <begin position="12"/>
        <end position="31"/>
    </location>
</feature>
<dbReference type="GO" id="GO:0000160">
    <property type="term" value="P:phosphorelay signal transduction system"/>
    <property type="evidence" value="ECO:0007669"/>
    <property type="project" value="UniProtKB-KW"/>
</dbReference>
<evidence type="ECO:0000313" key="7">
    <source>
        <dbReference type="Proteomes" id="UP000016567"/>
    </source>
</evidence>
<evidence type="ECO:0000313" key="6">
    <source>
        <dbReference type="EMBL" id="GAD74146.1"/>
    </source>
</evidence>
<feature type="compositionally biased region" description="Polar residues" evidence="3">
    <location>
        <begin position="276"/>
        <end position="285"/>
    </location>
</feature>
<dbReference type="GO" id="GO:0004672">
    <property type="term" value="F:protein kinase activity"/>
    <property type="evidence" value="ECO:0007669"/>
    <property type="project" value="UniProtKB-ARBA"/>
</dbReference>
<feature type="transmembrane region" description="Helical" evidence="4">
    <location>
        <begin position="233"/>
        <end position="253"/>
    </location>
</feature>
<feature type="modified residue" description="Phosphohistidine" evidence="2">
    <location>
        <position position="430"/>
    </location>
</feature>
<proteinExistence type="predicted"/>
<feature type="region of interest" description="Disordered" evidence="3">
    <location>
        <begin position="270"/>
        <end position="317"/>
    </location>
</feature>
<keyword evidence="1" id="KW-0902">Two-component regulatory system</keyword>
<keyword evidence="4" id="KW-1133">Transmembrane helix</keyword>
<dbReference type="STRING" id="1219077.VAZ01S_004_00210"/>
<dbReference type="eggNOG" id="COG2198">
    <property type="taxonomic scope" value="Bacteria"/>
</dbReference>
<dbReference type="EMBL" id="BATL01000004">
    <property type="protein sequence ID" value="GAD74146.1"/>
    <property type="molecule type" value="Genomic_DNA"/>
</dbReference>
<keyword evidence="7" id="KW-1185">Reference proteome</keyword>
<evidence type="ECO:0000256" key="2">
    <source>
        <dbReference type="PROSITE-ProRule" id="PRU00110"/>
    </source>
</evidence>
<dbReference type="SUPFAM" id="SSF47226">
    <property type="entry name" value="Histidine-containing phosphotransfer domain, HPT domain"/>
    <property type="match status" value="1"/>
</dbReference>
<reference evidence="6 7" key="1">
    <citation type="submission" date="2013-09" db="EMBL/GenBank/DDBJ databases">
        <title>Whole genome shotgun sequence of Vibrio azureus NBRC 104587.</title>
        <authorList>
            <person name="Isaki S."/>
            <person name="Hosoyama A."/>
            <person name="Numata M."/>
            <person name="Hashimoto M."/>
            <person name="Hosoyama Y."/>
            <person name="Tsuchikane K."/>
            <person name="Noguchi M."/>
            <person name="Hirakata S."/>
            <person name="Ichikawa N."/>
            <person name="Ohji S."/>
            <person name="Yamazoe A."/>
            <person name="Fujita N."/>
        </authorList>
    </citation>
    <scope>NUCLEOTIDE SEQUENCE [LARGE SCALE GENOMIC DNA]</scope>
    <source>
        <strain evidence="6 7">NBRC 104587</strain>
    </source>
</reference>
<evidence type="ECO:0000256" key="3">
    <source>
        <dbReference type="SAM" id="MobiDB-lite"/>
    </source>
</evidence>
<dbReference type="AlphaFoldDB" id="U3A2A9"/>
<sequence>MLQQIKTGIKKSVWLLFIIWGVLTTVLWLQAQQTIRTVVTLEELNRAIDDVRGVFVFGLPHRSHYVERTDDQLQQVKQVRLQLEQDNTESWASPDLTQLIYITDRFLEGAHDFVSSDKSFVNFTNQLSQSRIQDSNSPSLNMMYYQLEALLLEAMFNESSTNTDVYQQLDQLFKTSQDLASNEQQGFQRRLAETSNVLATYAQSRHLIRHLFESDISEQFDTVMQQLEQRLKAYINTLVILSVLFVIGLILALMKQPKLDVQADLKADSEPVTPHNDLSLQSPQAARSYRAAEQEQVDKQPKTTAENQSSVISSVSPVKPAELAKPYKATTQLKETTQRAETTFGKVQSEENKLAPEAQLEASMSQSLPFQSAQSDEPYIDIAKMLDSLSGDEEAVQMLLGVFIEDHADDSNKFKQLLLVDPEQAQRITHSLKGVAGSLGAMPLQRIAAKIELLLKNQQEVTEAHLERLTQTLAHTITYAAGEIERANQS</sequence>
<dbReference type="PROSITE" id="PS50894">
    <property type="entry name" value="HPT"/>
    <property type="match status" value="1"/>
</dbReference>
<comment type="caution">
    <text evidence="6">The sequence shown here is derived from an EMBL/GenBank/DDBJ whole genome shotgun (WGS) entry which is preliminary data.</text>
</comment>
<protein>
    <recommendedName>
        <fullName evidence="5">HPt domain-containing protein</fullName>
    </recommendedName>
</protein>
<organism evidence="6 7">
    <name type="scientific">Vibrio azureus NBRC 104587</name>
    <dbReference type="NCBI Taxonomy" id="1219077"/>
    <lineage>
        <taxon>Bacteria</taxon>
        <taxon>Pseudomonadati</taxon>
        <taxon>Pseudomonadota</taxon>
        <taxon>Gammaproteobacteria</taxon>
        <taxon>Vibrionales</taxon>
        <taxon>Vibrionaceae</taxon>
        <taxon>Vibrio</taxon>
    </lineage>
</organism>